<dbReference type="PANTHER" id="PTHR10245:SF15">
    <property type="entry name" value="ENDOTHELIAL DIFFERENTIATION-RELATED FACTOR 1"/>
    <property type="match status" value="1"/>
</dbReference>
<name>A0A132NNL4_GIAIN</name>
<keyword evidence="1" id="KW-0238">DNA-binding</keyword>
<gene>
    <name evidence="3" type="ORF">QR46_4362</name>
</gene>
<dbReference type="GO" id="GO:0005634">
    <property type="term" value="C:nucleus"/>
    <property type="evidence" value="ECO:0007669"/>
    <property type="project" value="TreeGrafter"/>
</dbReference>
<proteinExistence type="predicted"/>
<dbReference type="VEuPathDB" id="GiardiaDB:QR46_4362"/>
<protein>
    <submittedName>
        <fullName evidence="3">Transcriptional regulator/ Xre family protein</fullName>
    </submittedName>
</protein>
<comment type="caution">
    <text evidence="3">The sequence shown here is derived from an EMBL/GenBank/DDBJ whole genome shotgun (WGS) entry which is preliminary data.</text>
</comment>
<dbReference type="GO" id="GO:0003677">
    <property type="term" value="F:DNA binding"/>
    <property type="evidence" value="ECO:0007669"/>
    <property type="project" value="UniProtKB-KW"/>
</dbReference>
<dbReference type="PROSITE" id="PS50943">
    <property type="entry name" value="HTH_CROC1"/>
    <property type="match status" value="1"/>
</dbReference>
<evidence type="ECO:0000313" key="3">
    <source>
        <dbReference type="EMBL" id="KWX11679.1"/>
    </source>
</evidence>
<organism evidence="3 4">
    <name type="scientific">Giardia duodenalis assemblage B</name>
    <dbReference type="NCBI Taxonomy" id="1394984"/>
    <lineage>
        <taxon>Eukaryota</taxon>
        <taxon>Metamonada</taxon>
        <taxon>Diplomonadida</taxon>
        <taxon>Hexamitidae</taxon>
        <taxon>Giardiinae</taxon>
        <taxon>Giardia</taxon>
    </lineage>
</organism>
<evidence type="ECO:0000313" key="4">
    <source>
        <dbReference type="Proteomes" id="UP000070089"/>
    </source>
</evidence>
<dbReference type="InterPro" id="IPR010982">
    <property type="entry name" value="Lambda_DNA-bd_dom_sf"/>
</dbReference>
<dbReference type="CDD" id="cd00093">
    <property type="entry name" value="HTH_XRE"/>
    <property type="match status" value="1"/>
</dbReference>
<dbReference type="SMART" id="SM00530">
    <property type="entry name" value="HTH_XRE"/>
    <property type="match status" value="1"/>
</dbReference>
<dbReference type="PANTHER" id="PTHR10245">
    <property type="entry name" value="ENDOTHELIAL DIFFERENTIATION-RELATED FACTOR 1 MULTIPROTEIN BRIDGING FACTOR 1"/>
    <property type="match status" value="1"/>
</dbReference>
<dbReference type="Pfam" id="PF01381">
    <property type="entry name" value="HTH_3"/>
    <property type="match status" value="1"/>
</dbReference>
<accession>A0A132NNL4</accession>
<dbReference type="EMBL" id="JXTI01000164">
    <property type="protein sequence ID" value="KWX11679.1"/>
    <property type="molecule type" value="Genomic_DNA"/>
</dbReference>
<evidence type="ECO:0000259" key="2">
    <source>
        <dbReference type="PROSITE" id="PS50943"/>
    </source>
</evidence>
<sequence length="107" mass="11990">MSEFRDYVVRYKKPTTNNANQKPVGSYDKDPGDNAFGPKAIEFEVRRNLERARAAKGMNRKQLAEAAYIKESQLAAWESGSAPIPDAVIPKLEKVLGVKLLPEKDKK</sequence>
<dbReference type="SUPFAM" id="SSF47413">
    <property type="entry name" value="lambda repressor-like DNA-binding domains"/>
    <property type="match status" value="1"/>
</dbReference>
<dbReference type="Proteomes" id="UP000070089">
    <property type="component" value="Unassembled WGS sequence"/>
</dbReference>
<reference evidence="3 4" key="1">
    <citation type="journal article" date="2015" name="Mol. Biochem. Parasitol.">
        <title>Identification of polymorphic genes for use in assemblage B genotyping assays through comparative genomics of multiple assemblage B Giardia duodenalis isolates.</title>
        <authorList>
            <person name="Wielinga C."/>
            <person name="Thompson R.C."/>
            <person name="Monis P."/>
            <person name="Ryan U."/>
        </authorList>
    </citation>
    <scope>NUCLEOTIDE SEQUENCE [LARGE SCALE GENOMIC DNA]</scope>
    <source>
        <strain evidence="3 4">BAH15c1</strain>
    </source>
</reference>
<evidence type="ECO:0000256" key="1">
    <source>
        <dbReference type="ARBA" id="ARBA00023125"/>
    </source>
</evidence>
<dbReference type="AlphaFoldDB" id="A0A132NNL4"/>
<feature type="domain" description="HTH cro/C1-type" evidence="2">
    <location>
        <begin position="49"/>
        <end position="104"/>
    </location>
</feature>
<dbReference type="Gene3D" id="1.10.260.40">
    <property type="entry name" value="lambda repressor-like DNA-binding domains"/>
    <property type="match status" value="1"/>
</dbReference>
<dbReference type="OrthoDB" id="10253401at2759"/>
<dbReference type="InterPro" id="IPR001387">
    <property type="entry name" value="Cro/C1-type_HTH"/>
</dbReference>